<proteinExistence type="predicted"/>
<protein>
    <submittedName>
        <fullName evidence="4">Transglutaminase-like enzyme, putative cysteine protease</fullName>
    </submittedName>
</protein>
<dbReference type="SUPFAM" id="SSF54001">
    <property type="entry name" value="Cysteine proteinases"/>
    <property type="match status" value="1"/>
</dbReference>
<keyword evidence="1" id="KW-0732">Signal</keyword>
<dbReference type="InterPro" id="IPR038765">
    <property type="entry name" value="Papain-like_cys_pep_sf"/>
</dbReference>
<dbReference type="InterPro" id="IPR002931">
    <property type="entry name" value="Transglutaminase-like"/>
</dbReference>
<feature type="chain" id="PRO_5010384011" evidence="1">
    <location>
        <begin position="28"/>
        <end position="1150"/>
    </location>
</feature>
<feature type="domain" description="DUF3857" evidence="3">
    <location>
        <begin position="83"/>
        <end position="244"/>
    </location>
</feature>
<dbReference type="RefSeq" id="WP_068301717.1">
    <property type="nucleotide sequence ID" value="NZ_FNAK01000003.1"/>
</dbReference>
<evidence type="ECO:0000256" key="1">
    <source>
        <dbReference type="SAM" id="SignalP"/>
    </source>
</evidence>
<evidence type="ECO:0000259" key="2">
    <source>
        <dbReference type="Pfam" id="PF01841"/>
    </source>
</evidence>
<evidence type="ECO:0000313" key="4">
    <source>
        <dbReference type="EMBL" id="SDD80921.1"/>
    </source>
</evidence>
<feature type="signal peptide" evidence="1">
    <location>
        <begin position="1"/>
        <end position="27"/>
    </location>
</feature>
<dbReference type="GO" id="GO:0006508">
    <property type="term" value="P:proteolysis"/>
    <property type="evidence" value="ECO:0007669"/>
    <property type="project" value="UniProtKB-KW"/>
</dbReference>
<dbReference type="InterPro" id="IPR024618">
    <property type="entry name" value="DUF3857"/>
</dbReference>
<keyword evidence="4" id="KW-0378">Hydrolase</keyword>
<dbReference type="Pfam" id="PF01841">
    <property type="entry name" value="Transglut_core"/>
    <property type="match status" value="1"/>
</dbReference>
<dbReference type="Gene3D" id="3.10.620.30">
    <property type="match status" value="1"/>
</dbReference>
<dbReference type="AlphaFoldDB" id="A0A1G6XSH8"/>
<dbReference type="OrthoDB" id="98874at2"/>
<keyword evidence="5" id="KW-1185">Reference proteome</keyword>
<name>A0A1G6XSH8_9PROT</name>
<feature type="domain" description="Transglutaminase-like" evidence="2">
    <location>
        <begin position="303"/>
        <end position="368"/>
    </location>
</feature>
<evidence type="ECO:0000259" key="3">
    <source>
        <dbReference type="Pfam" id="PF12969"/>
    </source>
</evidence>
<reference evidence="4 5" key="1">
    <citation type="submission" date="2016-10" db="EMBL/GenBank/DDBJ databases">
        <authorList>
            <person name="de Groot N.N."/>
        </authorList>
    </citation>
    <scope>NUCLEOTIDE SEQUENCE [LARGE SCALE GENOMIC DNA]</scope>
    <source>
        <strain evidence="4 5">CGMCC 1.9109</strain>
    </source>
</reference>
<dbReference type="Pfam" id="PF12969">
    <property type="entry name" value="DUF3857"/>
    <property type="match status" value="1"/>
</dbReference>
<keyword evidence="4" id="KW-0645">Protease</keyword>
<dbReference type="Proteomes" id="UP000183685">
    <property type="component" value="Unassembled WGS sequence"/>
</dbReference>
<dbReference type="Gene3D" id="2.60.40.3140">
    <property type="match status" value="1"/>
</dbReference>
<sequence length="1150" mass="128411">MVNRVSAALFAACFLFLEPVVMSPAQASIETKEDVTVGKAAASDWIVERTATTEVPAHRAAGVSDGIFYTLADTQVAWRPDGYEYYNRFAYTVTDRSGLEEASRLTYAFDPHDTVLTFNHIRVIRNGEVLDRLADLEITLLRQEEGLESAGIIDGQLTALAELEDIQVGDTIDYAVSSLVTSDLWPGEFFDYFDMGWSDPVGARHYKLIWPADKPLYIKDYEGAPAPIVTSAGASKVYEWSVVDPDSVPGEESTPIWHITWPLVSVSSMESWEDVQRWAAPKYDVDMTLPDAFKAQVKTIADQWQAPEDRLTEALRLVQDKIRYVGIEIGNGSHVPRTPQQVIRRGYGDCKDKAMLLTAVLRELGISAWPALVESDEGPGLPDMLPAPIAFDHAITKAQIGDKAYWLDPTLSHQGGRGDMLIQPSYAYGLPIGAEDAGLEPIAVQPTTAPTLQVTESYFFPAKGVNFFTLTVTAVYEEDEADIQRGSIASQSYDEFSGSYFDYYQGMYDGIEESTKLTIEDDMDANRVTITVGYSFSRVKARTAGAMKSMPIRAWGVRDLFNVPNQTSRRTPLEMPYRINRHHQIKLTVEGRRPKGSDVVIRSVEDATFKRTFTENHETLLIDFEVKNNMLSVAADDAADAIKFGNDLAGHTNLTFKIDNVPLSMAGRFNIDEELFAPIEEDMTKALRAMDDDKNIQALRTLNAMLKQVPEANRLRGLIQLKRGMVLNKLDRDSFALKAFEEAADLYADDANLYFRMAELYRGAEDLEKEVGVLLTLAAKHPQSAKNLNSEWVGDLNFKLTEVGKTELFDNLAILLAGAGYEGSNSWGADWIYATAVQALVETDRLSNVSRFLDQISDPQSLLSLMVDRRYEVIWPDVEKRAGADLRIALDREIENRKKAYEEDDEDVERLTAYIEALRAGGKIKEAAAVAKPFFEDWGTVEAIGTDAFWAVNSYAFALNDLGRYDESIDVLKKMADLPIEDFPDTISMRINLAIMLQRVGRYEEALTYAEELGAEVANDYASEYGRMFIKSVQACSRYMLGRTDEAAPILANMAEDPRKNIHAYQATLLCADKPGETADLIVSNLEDASYRDEALSKFLQAKEAPKTPPFERVMMNRLRKALALPKAQEAFAKNGRQVKIDAYDLHWGG</sequence>
<dbReference type="EMBL" id="FNAK01000003">
    <property type="protein sequence ID" value="SDD80921.1"/>
    <property type="molecule type" value="Genomic_DNA"/>
</dbReference>
<dbReference type="InterPro" id="IPR011990">
    <property type="entry name" value="TPR-like_helical_dom_sf"/>
</dbReference>
<dbReference type="STRING" id="637679.GCA_001550055_01019"/>
<organism evidence="4 5">
    <name type="scientific">Kordiimonas lacus</name>
    <dbReference type="NCBI Taxonomy" id="637679"/>
    <lineage>
        <taxon>Bacteria</taxon>
        <taxon>Pseudomonadati</taxon>
        <taxon>Pseudomonadota</taxon>
        <taxon>Alphaproteobacteria</taxon>
        <taxon>Kordiimonadales</taxon>
        <taxon>Kordiimonadaceae</taxon>
        <taxon>Kordiimonas</taxon>
    </lineage>
</organism>
<gene>
    <name evidence="4" type="ORF">SAMN04488071_1338</name>
</gene>
<dbReference type="Gene3D" id="1.25.40.10">
    <property type="entry name" value="Tetratricopeptide repeat domain"/>
    <property type="match status" value="2"/>
</dbReference>
<dbReference type="SUPFAM" id="SSF48452">
    <property type="entry name" value="TPR-like"/>
    <property type="match status" value="1"/>
</dbReference>
<evidence type="ECO:0000313" key="5">
    <source>
        <dbReference type="Proteomes" id="UP000183685"/>
    </source>
</evidence>
<accession>A0A1G6XSH8</accession>
<dbReference type="GO" id="GO:0008233">
    <property type="term" value="F:peptidase activity"/>
    <property type="evidence" value="ECO:0007669"/>
    <property type="project" value="UniProtKB-KW"/>
</dbReference>